<accession>A0A382PH78</accession>
<evidence type="ECO:0000313" key="1">
    <source>
        <dbReference type="EMBL" id="SVC72744.1"/>
    </source>
</evidence>
<dbReference type="AlphaFoldDB" id="A0A382PH78"/>
<gene>
    <name evidence="1" type="ORF">METZ01_LOCUS325598</name>
</gene>
<proteinExistence type="predicted"/>
<dbReference type="EMBL" id="UINC01107398">
    <property type="protein sequence ID" value="SVC72744.1"/>
    <property type="molecule type" value="Genomic_DNA"/>
</dbReference>
<reference evidence="1" key="1">
    <citation type="submission" date="2018-05" db="EMBL/GenBank/DDBJ databases">
        <authorList>
            <person name="Lanie J.A."/>
            <person name="Ng W.-L."/>
            <person name="Kazmierczak K.M."/>
            <person name="Andrzejewski T.M."/>
            <person name="Davidsen T.M."/>
            <person name="Wayne K.J."/>
            <person name="Tettelin H."/>
            <person name="Glass J.I."/>
            <person name="Rusch D."/>
            <person name="Podicherti R."/>
            <person name="Tsui H.-C.T."/>
            <person name="Winkler M.E."/>
        </authorList>
    </citation>
    <scope>NUCLEOTIDE SEQUENCE</scope>
</reference>
<sequence length="49" mass="5489">MTSNKLGISRPSARSTDTFDAKAIHSFAKTDGKTYLARVRQAGYARQKW</sequence>
<protein>
    <submittedName>
        <fullName evidence="1">Uncharacterized protein</fullName>
    </submittedName>
</protein>
<name>A0A382PH78_9ZZZZ</name>
<organism evidence="1">
    <name type="scientific">marine metagenome</name>
    <dbReference type="NCBI Taxonomy" id="408172"/>
    <lineage>
        <taxon>unclassified sequences</taxon>
        <taxon>metagenomes</taxon>
        <taxon>ecological metagenomes</taxon>
    </lineage>
</organism>